<keyword evidence="3" id="KW-0238">DNA-binding</keyword>
<sequence length="168" mass="19575">MPQELIEQKIFLIRGHKVMIDRDLAMLYGVETRVLNQAVRRNIERFPEDFMFSLTRKEIGNLSQIVISSKIKHAPNVFTFTEQGVAMLSGILHSNRAVQVNIAIMRAFVKLRQILSTHKTLAYKLKELESKIEKHDAEIQGIFEAIRLLMIQPEPEKPKREMGFRFEK</sequence>
<dbReference type="EMBL" id="PEWN01000035">
    <property type="protein sequence ID" value="PIU51885.1"/>
    <property type="molecule type" value="Genomic_DNA"/>
</dbReference>
<gene>
    <name evidence="3" type="ORF">COS91_02140</name>
</gene>
<dbReference type="GO" id="GO:0003677">
    <property type="term" value="F:DNA binding"/>
    <property type="evidence" value="ECO:0007669"/>
    <property type="project" value="UniProtKB-KW"/>
</dbReference>
<keyword evidence="1" id="KW-0175">Coiled coil</keyword>
<protein>
    <submittedName>
        <fullName evidence="3">DNA-binding protein</fullName>
    </submittedName>
</protein>
<accession>A0A2M6ZHP4</accession>
<dbReference type="Proteomes" id="UP000229227">
    <property type="component" value="Unassembled WGS sequence"/>
</dbReference>
<evidence type="ECO:0000256" key="1">
    <source>
        <dbReference type="SAM" id="Coils"/>
    </source>
</evidence>
<dbReference type="InterPro" id="IPR018873">
    <property type="entry name" value="KilA-N_DNA-bd_domain"/>
</dbReference>
<evidence type="ECO:0000313" key="4">
    <source>
        <dbReference type="Proteomes" id="UP000229227"/>
    </source>
</evidence>
<dbReference type="Pfam" id="PF10543">
    <property type="entry name" value="ORF6N"/>
    <property type="match status" value="1"/>
</dbReference>
<comment type="caution">
    <text evidence="3">The sequence shown here is derived from an EMBL/GenBank/DDBJ whole genome shotgun (WGS) entry which is preliminary data.</text>
</comment>
<organism evidence="3 4">
    <name type="scientific">Candidatus Desantisbacteria bacterium CG07_land_8_20_14_0_80_39_15</name>
    <dbReference type="NCBI Taxonomy" id="1974549"/>
    <lineage>
        <taxon>Bacteria</taxon>
        <taxon>Candidatus Desantisiibacteriota</taxon>
    </lineage>
</organism>
<proteinExistence type="predicted"/>
<evidence type="ECO:0000313" key="3">
    <source>
        <dbReference type="EMBL" id="PIU51885.1"/>
    </source>
</evidence>
<feature type="domain" description="KilA-N DNA-binding" evidence="2">
    <location>
        <begin position="8"/>
        <end position="91"/>
    </location>
</feature>
<reference evidence="4" key="1">
    <citation type="submission" date="2017-09" db="EMBL/GenBank/DDBJ databases">
        <title>Depth-based differentiation of microbial function through sediment-hosted aquifers and enrichment of novel symbionts in the deep terrestrial subsurface.</title>
        <authorList>
            <person name="Probst A.J."/>
            <person name="Ladd B."/>
            <person name="Jarett J.K."/>
            <person name="Geller-Mcgrath D.E."/>
            <person name="Sieber C.M.K."/>
            <person name="Emerson J.B."/>
            <person name="Anantharaman K."/>
            <person name="Thomas B.C."/>
            <person name="Malmstrom R."/>
            <person name="Stieglmeier M."/>
            <person name="Klingl A."/>
            <person name="Woyke T."/>
            <person name="Ryan C.M."/>
            <person name="Banfield J.F."/>
        </authorList>
    </citation>
    <scope>NUCLEOTIDE SEQUENCE [LARGE SCALE GENOMIC DNA]</scope>
</reference>
<feature type="coiled-coil region" evidence="1">
    <location>
        <begin position="118"/>
        <end position="145"/>
    </location>
</feature>
<dbReference type="AlphaFoldDB" id="A0A2M6ZHP4"/>
<evidence type="ECO:0000259" key="2">
    <source>
        <dbReference type="Pfam" id="PF10543"/>
    </source>
</evidence>
<name>A0A2M6ZHP4_9BACT</name>